<reference evidence="1" key="1">
    <citation type="submission" date="2021-05" db="EMBL/GenBank/DDBJ databases">
        <authorList>
            <person name="Pietrasiak N."/>
            <person name="Ward R."/>
            <person name="Stajich J.E."/>
            <person name="Kurbessoian T."/>
        </authorList>
    </citation>
    <scope>NUCLEOTIDE SEQUENCE</scope>
    <source>
        <strain evidence="1">CPER-KK1</strain>
    </source>
</reference>
<sequence length="61" mass="6816">MLDTSGKELPFTSLCSMQVAVSDEEMRSRAEALGRKIREEDGVANAVAAFQHYLQELEQEV</sequence>
<dbReference type="AlphaFoldDB" id="A0A951PNG8"/>
<organism evidence="1 2">
    <name type="scientific">Symplocastrum torsivum CPER-KK1</name>
    <dbReference type="NCBI Taxonomy" id="450513"/>
    <lineage>
        <taxon>Bacteria</taxon>
        <taxon>Bacillati</taxon>
        <taxon>Cyanobacteriota</taxon>
        <taxon>Cyanophyceae</taxon>
        <taxon>Oscillatoriophycideae</taxon>
        <taxon>Oscillatoriales</taxon>
        <taxon>Microcoleaceae</taxon>
        <taxon>Symplocastrum</taxon>
    </lineage>
</organism>
<evidence type="ECO:0000313" key="1">
    <source>
        <dbReference type="EMBL" id="MBW4546618.1"/>
    </source>
</evidence>
<accession>A0A951PNG8</accession>
<dbReference type="Proteomes" id="UP000753908">
    <property type="component" value="Unassembled WGS sequence"/>
</dbReference>
<dbReference type="EMBL" id="JAHHIF010000027">
    <property type="protein sequence ID" value="MBW4546618.1"/>
    <property type="molecule type" value="Genomic_DNA"/>
</dbReference>
<proteinExistence type="predicted"/>
<protein>
    <submittedName>
        <fullName evidence="1">Uncharacterized protein</fullName>
    </submittedName>
</protein>
<gene>
    <name evidence="1" type="ORF">KME25_19555</name>
</gene>
<name>A0A951PNG8_9CYAN</name>
<reference evidence="1" key="2">
    <citation type="journal article" date="2022" name="Microbiol. Resour. Announc.">
        <title>Metagenome Sequencing to Explore Phylogenomics of Terrestrial Cyanobacteria.</title>
        <authorList>
            <person name="Ward R.D."/>
            <person name="Stajich J.E."/>
            <person name="Johansen J.R."/>
            <person name="Huntemann M."/>
            <person name="Clum A."/>
            <person name="Foster B."/>
            <person name="Foster B."/>
            <person name="Roux S."/>
            <person name="Palaniappan K."/>
            <person name="Varghese N."/>
            <person name="Mukherjee S."/>
            <person name="Reddy T.B.K."/>
            <person name="Daum C."/>
            <person name="Copeland A."/>
            <person name="Chen I.A."/>
            <person name="Ivanova N.N."/>
            <person name="Kyrpides N.C."/>
            <person name="Shapiro N."/>
            <person name="Eloe-Fadrosh E.A."/>
            <person name="Pietrasiak N."/>
        </authorList>
    </citation>
    <scope>NUCLEOTIDE SEQUENCE</scope>
    <source>
        <strain evidence="1">CPER-KK1</strain>
    </source>
</reference>
<evidence type="ECO:0000313" key="2">
    <source>
        <dbReference type="Proteomes" id="UP000753908"/>
    </source>
</evidence>
<comment type="caution">
    <text evidence="1">The sequence shown here is derived from an EMBL/GenBank/DDBJ whole genome shotgun (WGS) entry which is preliminary data.</text>
</comment>